<evidence type="ECO:0000256" key="5">
    <source>
        <dbReference type="ARBA" id="ARBA00022759"/>
    </source>
</evidence>
<evidence type="ECO:0000256" key="13">
    <source>
        <dbReference type="HAMAP-Rule" id="MF_00034"/>
    </source>
</evidence>
<evidence type="ECO:0000256" key="2">
    <source>
        <dbReference type="ARBA" id="ARBA00022490"/>
    </source>
</evidence>
<feature type="binding site" evidence="13">
    <location>
        <position position="144"/>
    </location>
    <ligand>
        <name>Mg(2+)</name>
        <dbReference type="ChEBI" id="CHEBI:18420"/>
        <label>1</label>
    </ligand>
</feature>
<evidence type="ECO:0000256" key="7">
    <source>
        <dbReference type="ARBA" id="ARBA00022801"/>
    </source>
</evidence>
<evidence type="ECO:0000256" key="12">
    <source>
        <dbReference type="ARBA" id="ARBA00029354"/>
    </source>
</evidence>
<gene>
    <name evidence="13" type="primary">ruvC</name>
    <name evidence="15" type="ORF">SAMN05660895_0634</name>
</gene>
<dbReference type="CDD" id="cd16962">
    <property type="entry name" value="RuvC"/>
    <property type="match status" value="1"/>
</dbReference>
<evidence type="ECO:0000313" key="16">
    <source>
        <dbReference type="Proteomes" id="UP000199537"/>
    </source>
</evidence>
<evidence type="ECO:0000256" key="9">
    <source>
        <dbReference type="ARBA" id="ARBA00023125"/>
    </source>
</evidence>
<evidence type="ECO:0000256" key="3">
    <source>
        <dbReference type="ARBA" id="ARBA00022722"/>
    </source>
</evidence>
<dbReference type="STRING" id="1393122.SAMN05660895_0634"/>
<dbReference type="OrthoDB" id="9805499at2"/>
<keyword evidence="9 13" id="KW-0238">DNA-binding</keyword>
<protein>
    <recommendedName>
        <fullName evidence="13 14">Crossover junction endodeoxyribonuclease RuvC</fullName>
        <ecNumber evidence="13 14">3.1.21.10</ecNumber>
    </recommendedName>
    <alternativeName>
        <fullName evidence="13">Holliday junction nuclease RuvC</fullName>
    </alternativeName>
    <alternativeName>
        <fullName evidence="13">Holliday junction resolvase RuvC</fullName>
    </alternativeName>
</protein>
<keyword evidence="11 13" id="KW-0234">DNA repair</keyword>
<proteinExistence type="inferred from homology"/>
<keyword evidence="4 13" id="KW-0479">Metal-binding</keyword>
<keyword evidence="5 13" id="KW-0255">Endonuclease</keyword>
<keyword evidence="10 13" id="KW-0233">DNA recombination</keyword>
<comment type="catalytic activity">
    <reaction evidence="12 13">
        <text>Endonucleolytic cleavage at a junction such as a reciprocal single-stranded crossover between two homologous DNA duplexes (Holliday junction).</text>
        <dbReference type="EC" id="3.1.21.10"/>
    </reaction>
</comment>
<accession>A0A1I7N598</accession>
<organism evidence="15 16">
    <name type="scientific">Thermoflavifilum thermophilum</name>
    <dbReference type="NCBI Taxonomy" id="1393122"/>
    <lineage>
        <taxon>Bacteria</taxon>
        <taxon>Pseudomonadati</taxon>
        <taxon>Bacteroidota</taxon>
        <taxon>Chitinophagia</taxon>
        <taxon>Chitinophagales</taxon>
        <taxon>Chitinophagaceae</taxon>
        <taxon>Thermoflavifilum</taxon>
    </lineage>
</organism>
<comment type="subcellular location">
    <subcellularLocation>
        <location evidence="13">Cytoplasm</location>
    </subcellularLocation>
</comment>
<dbReference type="GO" id="GO:0005737">
    <property type="term" value="C:cytoplasm"/>
    <property type="evidence" value="ECO:0007669"/>
    <property type="project" value="UniProtKB-SubCell"/>
</dbReference>
<keyword evidence="7 13" id="KW-0378">Hydrolase</keyword>
<dbReference type="GO" id="GO:0048476">
    <property type="term" value="C:Holliday junction resolvase complex"/>
    <property type="evidence" value="ECO:0007669"/>
    <property type="project" value="UniProtKB-UniRule"/>
</dbReference>
<feature type="active site" evidence="13">
    <location>
        <position position="11"/>
    </location>
</feature>
<dbReference type="EC" id="3.1.21.10" evidence="13 14"/>
<comment type="subunit">
    <text evidence="13">Homodimer which binds Holliday junction (HJ) DNA. The HJ becomes 2-fold symmetrical on binding to RuvC with unstacked arms; it has a different conformation from HJ DNA in complex with RuvA. In the full resolvosome a probable DNA-RuvA(4)-RuvB(12)-RuvC(2) complex forms which resolves the HJ.</text>
</comment>
<dbReference type="EMBL" id="FPCJ01000001">
    <property type="protein sequence ID" value="SFV29815.1"/>
    <property type="molecule type" value="Genomic_DNA"/>
</dbReference>
<comment type="function">
    <text evidence="13">The RuvA-RuvB-RuvC complex processes Holliday junction (HJ) DNA during genetic recombination and DNA repair. Endonuclease that resolves HJ intermediates. Cleaves cruciform DNA by making single-stranded nicks across the HJ at symmetrical positions within the homologous arms, yielding a 5'-phosphate and a 3'-hydroxyl group; requires a central core of homology in the junction. The consensus cleavage sequence is 5'-(A/T)TT(C/G)-3'. Cleavage occurs on the 3'-side of the TT dinucleotide at the point of strand exchange. HJ branch migration catalyzed by RuvA-RuvB allows RuvC to scan DNA until it finds its consensus sequence, where it cleaves and resolves the cruciform DNA.</text>
</comment>
<evidence type="ECO:0000256" key="8">
    <source>
        <dbReference type="ARBA" id="ARBA00022842"/>
    </source>
</evidence>
<feature type="binding site" evidence="13">
    <location>
        <position position="71"/>
    </location>
    <ligand>
        <name>Mg(2+)</name>
        <dbReference type="ChEBI" id="CHEBI:18420"/>
        <label>2</label>
    </ligand>
</feature>
<keyword evidence="2 13" id="KW-0963">Cytoplasm</keyword>
<keyword evidence="16" id="KW-1185">Reference proteome</keyword>
<keyword evidence="8 13" id="KW-0460">Magnesium</keyword>
<evidence type="ECO:0000313" key="15">
    <source>
        <dbReference type="EMBL" id="SFV29815.1"/>
    </source>
</evidence>
<dbReference type="GO" id="GO:0003677">
    <property type="term" value="F:DNA binding"/>
    <property type="evidence" value="ECO:0007669"/>
    <property type="project" value="UniProtKB-KW"/>
</dbReference>
<dbReference type="HAMAP" id="MF_00034">
    <property type="entry name" value="RuvC"/>
    <property type="match status" value="1"/>
</dbReference>
<dbReference type="Proteomes" id="UP000199537">
    <property type="component" value="Unassembled WGS sequence"/>
</dbReference>
<evidence type="ECO:0000256" key="6">
    <source>
        <dbReference type="ARBA" id="ARBA00022763"/>
    </source>
</evidence>
<sequence length="186" mass="20843">MHKQLTILGIDPGTVIMGYSVIWCHSTRVQVLDMGVLKLSRQKDHYERLQLIDEKVTQLIKTFSPGALAIESPFQGKNIQSMLKLGRAQGVAIVCARRAGLRVTEYSPKKVKQAVTGNGNAGKQQVWLMLRHQLQLPHEPEYYDATDALAVALCHYYAIQQPVLASTSGKKAWKEFLAQHPDRIIP</sequence>
<reference evidence="16" key="1">
    <citation type="submission" date="2016-10" db="EMBL/GenBank/DDBJ databases">
        <authorList>
            <person name="Varghese N."/>
            <person name="Submissions S."/>
        </authorList>
    </citation>
    <scope>NUCLEOTIDE SEQUENCE [LARGE SCALE GENOMIC DNA]</scope>
    <source>
        <strain evidence="16">DSM 14807</strain>
    </source>
</reference>
<comment type="similarity">
    <text evidence="1 13">Belongs to the RuvC family.</text>
</comment>
<dbReference type="AlphaFoldDB" id="A0A1I7N598"/>
<dbReference type="Pfam" id="PF02075">
    <property type="entry name" value="RuvC"/>
    <property type="match status" value="1"/>
</dbReference>
<name>A0A1I7N598_9BACT</name>
<evidence type="ECO:0000256" key="1">
    <source>
        <dbReference type="ARBA" id="ARBA00009518"/>
    </source>
</evidence>
<dbReference type="FunFam" id="3.30.420.10:FF:000002">
    <property type="entry name" value="Crossover junction endodeoxyribonuclease RuvC"/>
    <property type="match status" value="1"/>
</dbReference>
<dbReference type="NCBIfam" id="TIGR00228">
    <property type="entry name" value="ruvC"/>
    <property type="match status" value="1"/>
</dbReference>
<dbReference type="PROSITE" id="PS01321">
    <property type="entry name" value="RUVC"/>
    <property type="match status" value="1"/>
</dbReference>
<dbReference type="GO" id="GO:0006281">
    <property type="term" value="P:DNA repair"/>
    <property type="evidence" value="ECO:0007669"/>
    <property type="project" value="UniProtKB-UniRule"/>
</dbReference>
<dbReference type="GO" id="GO:0006310">
    <property type="term" value="P:DNA recombination"/>
    <property type="evidence" value="ECO:0007669"/>
    <property type="project" value="UniProtKB-UniRule"/>
</dbReference>
<keyword evidence="6 13" id="KW-0227">DNA damage</keyword>
<evidence type="ECO:0000256" key="4">
    <source>
        <dbReference type="ARBA" id="ARBA00022723"/>
    </source>
</evidence>
<dbReference type="SUPFAM" id="SSF53098">
    <property type="entry name" value="Ribonuclease H-like"/>
    <property type="match status" value="1"/>
</dbReference>
<dbReference type="InterPro" id="IPR036397">
    <property type="entry name" value="RNaseH_sf"/>
</dbReference>
<keyword evidence="3 13" id="KW-0540">Nuclease</keyword>
<dbReference type="InterPro" id="IPR020563">
    <property type="entry name" value="X-over_junc_endoDNase_Mg_BS"/>
</dbReference>
<dbReference type="PRINTS" id="PR00696">
    <property type="entry name" value="RSOLVASERUVC"/>
</dbReference>
<dbReference type="Gene3D" id="3.30.420.10">
    <property type="entry name" value="Ribonuclease H-like superfamily/Ribonuclease H"/>
    <property type="match status" value="1"/>
</dbReference>
<dbReference type="GO" id="GO:0000287">
    <property type="term" value="F:magnesium ion binding"/>
    <property type="evidence" value="ECO:0007669"/>
    <property type="project" value="UniProtKB-UniRule"/>
</dbReference>
<dbReference type="PANTHER" id="PTHR30194:SF3">
    <property type="entry name" value="CROSSOVER JUNCTION ENDODEOXYRIBONUCLEASE RUVC"/>
    <property type="match status" value="1"/>
</dbReference>
<feature type="active site" evidence="13">
    <location>
        <position position="144"/>
    </location>
</feature>
<evidence type="ECO:0000256" key="14">
    <source>
        <dbReference type="NCBIfam" id="TIGR00228"/>
    </source>
</evidence>
<dbReference type="RefSeq" id="WP_092457608.1">
    <property type="nucleotide sequence ID" value="NZ_FPCJ01000001.1"/>
</dbReference>
<feature type="active site" evidence="13">
    <location>
        <position position="71"/>
    </location>
</feature>
<dbReference type="PANTHER" id="PTHR30194">
    <property type="entry name" value="CROSSOVER JUNCTION ENDODEOXYRIBONUCLEASE RUVC"/>
    <property type="match status" value="1"/>
</dbReference>
<evidence type="ECO:0000256" key="11">
    <source>
        <dbReference type="ARBA" id="ARBA00023204"/>
    </source>
</evidence>
<dbReference type="InterPro" id="IPR012337">
    <property type="entry name" value="RNaseH-like_sf"/>
</dbReference>
<comment type="cofactor">
    <cofactor evidence="13">
        <name>Mg(2+)</name>
        <dbReference type="ChEBI" id="CHEBI:18420"/>
    </cofactor>
    <text evidence="13">Binds 2 Mg(2+) ion per subunit.</text>
</comment>
<evidence type="ECO:0000256" key="10">
    <source>
        <dbReference type="ARBA" id="ARBA00023172"/>
    </source>
</evidence>
<dbReference type="InterPro" id="IPR002176">
    <property type="entry name" value="X-over_junc_endoDNase_RuvC"/>
</dbReference>
<dbReference type="GO" id="GO:0008821">
    <property type="term" value="F:crossover junction DNA endonuclease activity"/>
    <property type="evidence" value="ECO:0007669"/>
    <property type="project" value="UniProtKB-UniRule"/>
</dbReference>
<feature type="binding site" evidence="13">
    <location>
        <position position="11"/>
    </location>
    <ligand>
        <name>Mg(2+)</name>
        <dbReference type="ChEBI" id="CHEBI:18420"/>
        <label>1</label>
    </ligand>
</feature>